<name>A0A386KHT2_9CAUD</name>
<keyword evidence="2" id="KW-1185">Reference proteome</keyword>
<dbReference type="Proteomes" id="UP000268217">
    <property type="component" value="Segment"/>
</dbReference>
<proteinExistence type="predicted"/>
<reference evidence="2" key="1">
    <citation type="submission" date="2018-08" db="EMBL/GenBank/DDBJ databases">
        <authorList>
            <person name="Liu G."/>
            <person name="Sun H."/>
            <person name="Ren H."/>
            <person name="Pan Q."/>
        </authorList>
    </citation>
    <scope>NUCLEOTIDE SEQUENCE [LARGE SCALE GENOMIC DNA]</scope>
</reference>
<dbReference type="KEGG" id="vg:62612179"/>
<accession>A0A386KHT2</accession>
<evidence type="ECO:0000313" key="2">
    <source>
        <dbReference type="Proteomes" id="UP000268217"/>
    </source>
</evidence>
<evidence type="ECO:0000313" key="1">
    <source>
        <dbReference type="EMBL" id="AYD85155.1"/>
    </source>
</evidence>
<dbReference type="GeneID" id="62612179"/>
<dbReference type="EMBL" id="MH816848">
    <property type="protein sequence ID" value="AYD85155.1"/>
    <property type="molecule type" value="Genomic_DNA"/>
</dbReference>
<sequence length="70" mass="8355">MCNDRYILRVSDKSPMFDWRGWWLLAPMQGLTDVEKEAYVYTKEEIEDSLYLTDNIKNGIFECKLKGEEE</sequence>
<dbReference type="RefSeq" id="YP_009984834.1">
    <property type="nucleotide sequence ID" value="NC_052653.1"/>
</dbReference>
<protein>
    <submittedName>
        <fullName evidence="1">Uncharacterized protein</fullName>
    </submittedName>
</protein>
<organism evidence="1 2">
    <name type="scientific">Escherichia phage vB_vPM_PD06</name>
    <dbReference type="NCBI Taxonomy" id="2315527"/>
    <lineage>
        <taxon>Viruses</taxon>
        <taxon>Duplodnaviria</taxon>
        <taxon>Heunggongvirae</taxon>
        <taxon>Uroviricota</taxon>
        <taxon>Caudoviricetes</taxon>
        <taxon>Stephanstirmvirinae</taxon>
        <taxon>Justusliebigvirus</taxon>
        <taxon>Justusliebigvirus PD06</taxon>
    </lineage>
</organism>